<keyword evidence="1" id="KW-0472">Membrane</keyword>
<dbReference type="Proteomes" id="UP001050808">
    <property type="component" value="Unassembled WGS sequence"/>
</dbReference>
<sequence>MFWVLFLLPAIVAAGLSCGRLCLAAVAAARPQPRPDGDQGLSCYEAAFLAGGPYRVADLTLVSMHRARRLLLAHTGWATVVDPEARDDLERSVLTAIGPGGQERIAAIRSGAAAADAVRSLADRLAGAGLAVPDAVRRGVSSSVRAVRSATLLITVLAVSALLMPGEGDTGRGEIAAWFALPLVLTLGCLVIARVEIHPYTRWASPDGRRLLGGLDPAGDPLTAVAVHGLRAVDDPRLRSALTSGRFAHRGQ</sequence>
<proteinExistence type="predicted"/>
<evidence type="ECO:0000313" key="3">
    <source>
        <dbReference type="Proteomes" id="UP001050808"/>
    </source>
</evidence>
<evidence type="ECO:0000256" key="1">
    <source>
        <dbReference type="SAM" id="Phobius"/>
    </source>
</evidence>
<comment type="caution">
    <text evidence="2">The sequence shown here is derived from an EMBL/GenBank/DDBJ whole genome shotgun (WGS) entry which is preliminary data.</text>
</comment>
<organism evidence="2 3">
    <name type="scientific">Streptomyces violascens</name>
    <dbReference type="NCBI Taxonomy" id="67381"/>
    <lineage>
        <taxon>Bacteria</taxon>
        <taxon>Bacillati</taxon>
        <taxon>Actinomycetota</taxon>
        <taxon>Actinomycetes</taxon>
        <taxon>Kitasatosporales</taxon>
        <taxon>Streptomycetaceae</taxon>
        <taxon>Streptomyces</taxon>
    </lineage>
</organism>
<dbReference type="EMBL" id="BNDY01000017">
    <property type="protein sequence ID" value="GHI42274.1"/>
    <property type="molecule type" value="Genomic_DNA"/>
</dbReference>
<name>A0ABQ3QYL3_9ACTN</name>
<evidence type="ECO:0000313" key="2">
    <source>
        <dbReference type="EMBL" id="GHI42274.1"/>
    </source>
</evidence>
<accession>A0ABQ3QYL3</accession>
<keyword evidence="1" id="KW-0812">Transmembrane</keyword>
<reference evidence="2" key="1">
    <citation type="submission" date="2024-05" db="EMBL/GenBank/DDBJ databases">
        <title>Whole genome shotgun sequence of Streptomyces violascens NBRC 12920.</title>
        <authorList>
            <person name="Komaki H."/>
            <person name="Tamura T."/>
        </authorList>
    </citation>
    <scope>NUCLEOTIDE SEQUENCE</scope>
    <source>
        <strain evidence="2">NBRC 12920</strain>
    </source>
</reference>
<dbReference type="NCBIfam" id="TIGR04222">
    <property type="entry name" value="near_uncomplex"/>
    <property type="match status" value="1"/>
</dbReference>
<protein>
    <submittedName>
        <fullName evidence="2">Membrane protein</fullName>
    </submittedName>
</protein>
<keyword evidence="3" id="KW-1185">Reference proteome</keyword>
<feature type="transmembrane region" description="Helical" evidence="1">
    <location>
        <begin position="175"/>
        <end position="195"/>
    </location>
</feature>
<gene>
    <name evidence="2" type="ORF">Sviol_66820</name>
</gene>
<dbReference type="RefSeq" id="WP_189965647.1">
    <property type="nucleotide sequence ID" value="NZ_BMUA01000013.1"/>
</dbReference>
<feature type="transmembrane region" description="Helical" evidence="1">
    <location>
        <begin position="146"/>
        <end position="163"/>
    </location>
</feature>
<dbReference type="InterPro" id="IPR026467">
    <property type="entry name" value="Ser/Gly_Cys_C_dom"/>
</dbReference>
<keyword evidence="1" id="KW-1133">Transmembrane helix</keyword>